<dbReference type="InterPro" id="IPR009971">
    <property type="entry name" value="DUF1496"/>
</dbReference>
<gene>
    <name evidence="1" type="ORF">EYF70_11530</name>
</gene>
<reference evidence="1 2" key="1">
    <citation type="submission" date="2019-02" db="EMBL/GenBank/DDBJ databases">
        <title>Draft Genome Sequences of Six Type Strains of the Genus Massilia.</title>
        <authorList>
            <person name="Miess H."/>
            <person name="Frediansyhah A."/>
            <person name="Gross H."/>
        </authorList>
    </citation>
    <scope>NUCLEOTIDE SEQUENCE [LARGE SCALE GENOMIC DNA]</scope>
    <source>
        <strain evidence="1 2">DSM 17472</strain>
    </source>
</reference>
<dbReference type="EMBL" id="CP036401">
    <property type="protein sequence ID" value="QBI01412.1"/>
    <property type="molecule type" value="Genomic_DNA"/>
</dbReference>
<keyword evidence="2" id="KW-1185">Reference proteome</keyword>
<accession>A0ABX5RS08</accession>
<evidence type="ECO:0000313" key="1">
    <source>
        <dbReference type="EMBL" id="QBI01412.1"/>
    </source>
</evidence>
<protein>
    <submittedName>
        <fullName evidence="1">DUF1496 domain-containing protein</fullName>
    </submittedName>
</protein>
<proteinExistence type="predicted"/>
<sequence length="142" mass="15362">MEQIMSMCTYAGQEYSEGSVICQGGRLMKCQGGNWGDTGASCSNAISEEGYSKISEALGFLNIKRVDMTPADARPVNSTWFAALELLSENSGMYYGPWNNSFSSACVNTGFVSVIARDAMTRPPEVVGTCSGYQIVMVETQY</sequence>
<organism evidence="1 2">
    <name type="scientific">Pseudoduganella albidiflava</name>
    <dbReference type="NCBI Taxonomy" id="321983"/>
    <lineage>
        <taxon>Bacteria</taxon>
        <taxon>Pseudomonadati</taxon>
        <taxon>Pseudomonadota</taxon>
        <taxon>Betaproteobacteria</taxon>
        <taxon>Burkholderiales</taxon>
        <taxon>Oxalobacteraceae</taxon>
        <taxon>Telluria group</taxon>
        <taxon>Pseudoduganella</taxon>
    </lineage>
</organism>
<evidence type="ECO:0000313" key="2">
    <source>
        <dbReference type="Proteomes" id="UP000292307"/>
    </source>
</evidence>
<name>A0ABX5RS08_9BURK</name>
<dbReference type="Proteomes" id="UP000292307">
    <property type="component" value="Chromosome"/>
</dbReference>
<dbReference type="Pfam" id="PF07383">
    <property type="entry name" value="DUF1496"/>
    <property type="match status" value="1"/>
</dbReference>